<dbReference type="SUPFAM" id="SSF54427">
    <property type="entry name" value="NTF2-like"/>
    <property type="match status" value="1"/>
</dbReference>
<dbReference type="InterPro" id="IPR032710">
    <property type="entry name" value="NTF2-like_dom_sf"/>
</dbReference>
<name>A0A9W8YWT4_9PEZI</name>
<dbReference type="Gene3D" id="3.10.450.50">
    <property type="match status" value="1"/>
</dbReference>
<sequence length="145" mass="16358">MAVGTYPSKEHIAQVFSYVGLGDYDTFFSYVEPEVEWTVQSKSILGGTYTSRDDFRAKTFGRLGKIMDPEHPVWPKVHNIVGGGPDEEWAVVEMTNESSTKTGLEYNNTFAWVTRWNTEGRIVQVRAYLDTALVRDVVEGTEGKL</sequence>
<keyword evidence="2" id="KW-1185">Reference proteome</keyword>
<dbReference type="Proteomes" id="UP001140453">
    <property type="component" value="Unassembled WGS sequence"/>
</dbReference>
<dbReference type="EMBL" id="JAPEVB010000003">
    <property type="protein sequence ID" value="KAJ4391932.1"/>
    <property type="molecule type" value="Genomic_DNA"/>
</dbReference>
<dbReference type="PANTHER" id="PTHR41252:SF1">
    <property type="entry name" value="BLR2505 PROTEIN"/>
    <property type="match status" value="1"/>
</dbReference>
<evidence type="ECO:0000313" key="2">
    <source>
        <dbReference type="Proteomes" id="UP001140453"/>
    </source>
</evidence>
<gene>
    <name evidence="1" type="ORF">N0V93_005552</name>
</gene>
<dbReference type="PANTHER" id="PTHR41252">
    <property type="entry name" value="BLR2505 PROTEIN"/>
    <property type="match status" value="1"/>
</dbReference>
<reference evidence="1" key="1">
    <citation type="submission" date="2022-10" db="EMBL/GenBank/DDBJ databases">
        <title>Tapping the CABI collections for fungal endophytes: first genome assemblies for Collariella, Neodidymelliopsis, Ascochyta clinopodiicola, Didymella pomorum, Didymosphaeria variabile, Neocosmospora piperis and Neocucurbitaria cava.</title>
        <authorList>
            <person name="Hill R."/>
        </authorList>
    </citation>
    <scope>NUCLEOTIDE SEQUENCE</scope>
    <source>
        <strain evidence="1">IMI 355082</strain>
    </source>
</reference>
<comment type="caution">
    <text evidence="1">The sequence shown here is derived from an EMBL/GenBank/DDBJ whole genome shotgun (WGS) entry which is preliminary data.</text>
</comment>
<protein>
    <recommendedName>
        <fullName evidence="3">SnoaL-like domain-containing protein</fullName>
    </recommendedName>
</protein>
<proteinExistence type="predicted"/>
<accession>A0A9W8YWT4</accession>
<evidence type="ECO:0000313" key="1">
    <source>
        <dbReference type="EMBL" id="KAJ4391932.1"/>
    </source>
</evidence>
<evidence type="ECO:0008006" key="3">
    <source>
        <dbReference type="Google" id="ProtNLM"/>
    </source>
</evidence>
<organism evidence="1 2">
    <name type="scientific">Gnomoniopsis smithogilvyi</name>
    <dbReference type="NCBI Taxonomy" id="1191159"/>
    <lineage>
        <taxon>Eukaryota</taxon>
        <taxon>Fungi</taxon>
        <taxon>Dikarya</taxon>
        <taxon>Ascomycota</taxon>
        <taxon>Pezizomycotina</taxon>
        <taxon>Sordariomycetes</taxon>
        <taxon>Sordariomycetidae</taxon>
        <taxon>Diaporthales</taxon>
        <taxon>Gnomoniaceae</taxon>
        <taxon>Gnomoniopsis</taxon>
    </lineage>
</organism>
<dbReference type="OrthoDB" id="10264449at2759"/>
<dbReference type="AlphaFoldDB" id="A0A9W8YWT4"/>